<dbReference type="PROSITE" id="PS50157">
    <property type="entry name" value="ZINC_FINGER_C2H2_2"/>
    <property type="match status" value="1"/>
</dbReference>
<sequence length="881" mass="100513">MPRPRSFFCIHCNATFESRRDLNLHNTRQHGPYPGLIIAPRSTFRYHPHLNGRPCDCYGTFLPAGAPPPEREPVNSYRPFENRAAFQFAELIFKKIQASYGDVNELLRTLAAYNVSQGGGEPPFEDVDELYSTIDAIPYGDAPWESFTVCYTGDITPDSPSWQRADYTVHCRNVRQVAHNMIGNEGFDDSFDTTPYQEYTAPGITRVSNMMSGQFAYRQATTIARNPATHGSMLSPVILGADKTTVSVGTGGQEFHPVYMSVGNVHNSVRRAHKDAIIPIAFLAIPKAARGEAETDEFRTFRKQLYHASIAHILDPLRPYMETYDVVRCPDGHFRRVIYEIGPFIADYPEQVVLSGIVSGWCPKCLLPPDRLHADGGEPRCREHTEYLAGAFPAELAWITWGVDINIIPFTTYFPRADIYELLTPDLLHQLIKGTFKDHLVEWVEKYLYHVHSKAEARRRMDDIDRRIAAAPQFPGLRRFPEGRNFKQWTGNDSKALMKVYLPAIEGHVPNDVVRCFAAYLDFCYLARRSAHDDNTLAAMQEALDRFHRYRVIFETVGVRPDGFSLPRQHALVHYILFKEPWRRSSRNNPLPEMLRTNQRLDKLAAARAMFRSRRMLDGDVLADALELGPFTVEVDADADAIDEPEDEAMDVDGLVHGMVELPSRQVYMRTVQDLAMEYQQPDLLALIRRFLFDQLNDLDEVTSDDVDLSDCPPFFDKVAVYRTAQATFFAPSELSGNRGMHRELIRSNQSWRGWPRYDTVLISLDADAPGMQGMAVGRVMGLMAITYHGERYPCALTDWFEVTDDPNDVTGMYVVRPEMEDGRQASSIVHLDSIVRAVHLMPVYKDTFMPLTFHFSFTLDAFESFYINRYADYHSHEYIL</sequence>
<dbReference type="PROSITE" id="PS00028">
    <property type="entry name" value="ZINC_FINGER_C2H2_1"/>
    <property type="match status" value="1"/>
</dbReference>
<dbReference type="Proteomes" id="UP000298390">
    <property type="component" value="Unassembled WGS sequence"/>
</dbReference>
<dbReference type="EMBL" id="SEKV01001084">
    <property type="protein sequence ID" value="TFY51893.1"/>
    <property type="molecule type" value="Genomic_DNA"/>
</dbReference>
<evidence type="ECO:0000313" key="4">
    <source>
        <dbReference type="Proteomes" id="UP000298390"/>
    </source>
</evidence>
<accession>A0A4Y9XR89</accession>
<name>A0A4Y9XR89_9APHY</name>
<protein>
    <recommendedName>
        <fullName evidence="2">C2H2-type domain-containing protein</fullName>
    </recommendedName>
</protein>
<evidence type="ECO:0000313" key="3">
    <source>
        <dbReference type="EMBL" id="TFY51893.1"/>
    </source>
</evidence>
<dbReference type="Pfam" id="PF18759">
    <property type="entry name" value="Plavaka"/>
    <property type="match status" value="1"/>
</dbReference>
<comment type="caution">
    <text evidence="3">The sequence shown here is derived from an EMBL/GenBank/DDBJ whole genome shotgun (WGS) entry which is preliminary data.</text>
</comment>
<proteinExistence type="predicted"/>
<keyword evidence="1" id="KW-0479">Metal-binding</keyword>
<dbReference type="GO" id="GO:0008270">
    <property type="term" value="F:zinc ion binding"/>
    <property type="evidence" value="ECO:0007669"/>
    <property type="project" value="UniProtKB-KW"/>
</dbReference>
<feature type="domain" description="C2H2-type" evidence="2">
    <location>
        <begin position="7"/>
        <end position="34"/>
    </location>
</feature>
<dbReference type="InterPro" id="IPR041078">
    <property type="entry name" value="Plavaka"/>
</dbReference>
<evidence type="ECO:0000259" key="2">
    <source>
        <dbReference type="PROSITE" id="PS50157"/>
    </source>
</evidence>
<organism evidence="3 4">
    <name type="scientific">Rhodofomes roseus</name>
    <dbReference type="NCBI Taxonomy" id="34475"/>
    <lineage>
        <taxon>Eukaryota</taxon>
        <taxon>Fungi</taxon>
        <taxon>Dikarya</taxon>
        <taxon>Basidiomycota</taxon>
        <taxon>Agaricomycotina</taxon>
        <taxon>Agaricomycetes</taxon>
        <taxon>Polyporales</taxon>
        <taxon>Rhodofomes</taxon>
    </lineage>
</organism>
<reference evidence="3 4" key="1">
    <citation type="submission" date="2019-01" db="EMBL/GenBank/DDBJ databases">
        <title>Genome sequencing of the rare red list fungi Fomitopsis rosea.</title>
        <authorList>
            <person name="Buettner E."/>
            <person name="Kellner H."/>
        </authorList>
    </citation>
    <scope>NUCLEOTIDE SEQUENCE [LARGE SCALE GENOMIC DNA]</scope>
    <source>
        <strain evidence="3 4">DSM 105464</strain>
    </source>
</reference>
<dbReference type="STRING" id="34475.A0A4Y9XR89"/>
<gene>
    <name evidence="3" type="ORF">EVJ58_g10322</name>
</gene>
<keyword evidence="1" id="KW-0863">Zinc-finger</keyword>
<dbReference type="InterPro" id="IPR013087">
    <property type="entry name" value="Znf_C2H2_type"/>
</dbReference>
<evidence type="ECO:0000256" key="1">
    <source>
        <dbReference type="PROSITE-ProRule" id="PRU00042"/>
    </source>
</evidence>
<keyword evidence="1" id="KW-0862">Zinc</keyword>
<dbReference type="AlphaFoldDB" id="A0A4Y9XR89"/>